<dbReference type="PANTHER" id="PTHR42759">
    <property type="entry name" value="MOXR FAMILY PROTEIN"/>
    <property type="match status" value="1"/>
</dbReference>
<dbReference type="PANTHER" id="PTHR42759:SF5">
    <property type="entry name" value="METHANOL DEHYDROGENASE REGULATOR"/>
    <property type="match status" value="1"/>
</dbReference>
<reference evidence="4" key="1">
    <citation type="journal article" date="2019" name="Int. J. Syst. Evol. Microbiol.">
        <title>The Global Catalogue of Microorganisms (GCM) 10K type strain sequencing project: providing services to taxonomists for standard genome sequencing and annotation.</title>
        <authorList>
            <consortium name="The Broad Institute Genomics Platform"/>
            <consortium name="The Broad Institute Genome Sequencing Center for Infectious Disease"/>
            <person name="Wu L."/>
            <person name="Ma J."/>
        </authorList>
    </citation>
    <scope>NUCLEOTIDE SEQUENCE [LARGE SCALE GENOMIC DNA]</scope>
    <source>
        <strain evidence="4">CCUG 63563</strain>
    </source>
</reference>
<evidence type="ECO:0000313" key="3">
    <source>
        <dbReference type="EMBL" id="MFD0942695.1"/>
    </source>
</evidence>
<dbReference type="InterPro" id="IPR027417">
    <property type="entry name" value="P-loop_NTPase"/>
</dbReference>
<sequence>MIIEQMEKVITNIERHIVGKREVIELSLTALLSGGHILLEDVPGVGKTALVKSLAQSMHLPFQRIQFTPDLLPSDILGVSIYNPATSQFEFKKGSIFGSVLLADELNRASPKTQSALLESMEEQKVTIDGVTYELPQPFFVMATQNPSTHHGTYDLPEAQLDRFLFKVKMGYPTYEEELFLLKSHVENGVLQSVLTVESLMAMKREIHDVKIHEQVQRYLLDLVRATREHPLLDLGLSPRSALAFQHATKAYATLRGRMYVTPDDIQYLFPYIALHRIHETKEALFDGITLEQIVTDLLTTTPVPVGVFV</sequence>
<accession>A0ABW3GU59</accession>
<organism evidence="3 4">
    <name type="scientific">Savagea faecisuis</name>
    <dbReference type="NCBI Taxonomy" id="1274803"/>
    <lineage>
        <taxon>Bacteria</taxon>
        <taxon>Bacillati</taxon>
        <taxon>Bacillota</taxon>
        <taxon>Bacilli</taxon>
        <taxon>Bacillales</taxon>
        <taxon>Caryophanaceae</taxon>
        <taxon>Savagea</taxon>
    </lineage>
</organism>
<dbReference type="EMBL" id="JBHTJF010000012">
    <property type="protein sequence ID" value="MFD0942695.1"/>
    <property type="molecule type" value="Genomic_DNA"/>
</dbReference>
<dbReference type="SUPFAM" id="SSF52540">
    <property type="entry name" value="P-loop containing nucleoside triphosphate hydrolases"/>
    <property type="match status" value="1"/>
</dbReference>
<name>A0ABW3GU59_9BACL</name>
<dbReference type="InterPro" id="IPR050764">
    <property type="entry name" value="CbbQ/NirQ/NorQ/GpvN"/>
</dbReference>
<dbReference type="RefSeq" id="WP_381009401.1">
    <property type="nucleotide sequence ID" value="NZ_JBHTJF010000012.1"/>
</dbReference>
<dbReference type="CDD" id="cd00009">
    <property type="entry name" value="AAA"/>
    <property type="match status" value="1"/>
</dbReference>
<dbReference type="Proteomes" id="UP001596976">
    <property type="component" value="Unassembled WGS sequence"/>
</dbReference>
<dbReference type="Gene3D" id="1.10.8.80">
    <property type="entry name" value="Magnesium chelatase subunit I, C-Terminal domain"/>
    <property type="match status" value="1"/>
</dbReference>
<proteinExistence type="predicted"/>
<feature type="domain" description="ATPase AAA-3" evidence="1">
    <location>
        <begin position="36"/>
        <end position="166"/>
    </location>
</feature>
<gene>
    <name evidence="3" type="ORF">ACFQ0V_02780</name>
</gene>
<comment type="caution">
    <text evidence="3">The sequence shown here is derived from an EMBL/GenBank/DDBJ whole genome shotgun (WGS) entry which is preliminary data.</text>
</comment>
<dbReference type="InterPro" id="IPR041628">
    <property type="entry name" value="ChlI/MoxR_AAA_lid"/>
</dbReference>
<dbReference type="Pfam" id="PF07726">
    <property type="entry name" value="AAA_3"/>
    <property type="match status" value="1"/>
</dbReference>
<evidence type="ECO:0000313" key="4">
    <source>
        <dbReference type="Proteomes" id="UP001596976"/>
    </source>
</evidence>
<dbReference type="PIRSF" id="PIRSF002849">
    <property type="entry name" value="AAA_ATPase_chaperone_MoxR_prd"/>
    <property type="match status" value="1"/>
</dbReference>
<evidence type="ECO:0000259" key="2">
    <source>
        <dbReference type="Pfam" id="PF17863"/>
    </source>
</evidence>
<dbReference type="Pfam" id="PF17863">
    <property type="entry name" value="AAA_lid_2"/>
    <property type="match status" value="1"/>
</dbReference>
<protein>
    <submittedName>
        <fullName evidence="3">AAA family ATPase</fullName>
    </submittedName>
</protein>
<evidence type="ECO:0000259" key="1">
    <source>
        <dbReference type="Pfam" id="PF07726"/>
    </source>
</evidence>
<dbReference type="InterPro" id="IPR011703">
    <property type="entry name" value="ATPase_AAA-3"/>
</dbReference>
<feature type="domain" description="ChlI/MoxR AAA lid" evidence="2">
    <location>
        <begin position="225"/>
        <end position="297"/>
    </location>
</feature>
<keyword evidence="4" id="KW-1185">Reference proteome</keyword>
<dbReference type="Gene3D" id="3.40.50.300">
    <property type="entry name" value="P-loop containing nucleotide triphosphate hydrolases"/>
    <property type="match status" value="1"/>
</dbReference>